<name>W5XYZ1_9CORY</name>
<dbReference type="STRING" id="1224164.B843_02340"/>
<dbReference type="Pfam" id="PF00994">
    <property type="entry name" value="MoCF_biosynth"/>
    <property type="match status" value="1"/>
</dbReference>
<dbReference type="GO" id="GO:0006777">
    <property type="term" value="P:Mo-molybdopterin cofactor biosynthetic process"/>
    <property type="evidence" value="ECO:0007669"/>
    <property type="project" value="UniProtKB-KW"/>
</dbReference>
<keyword evidence="5" id="KW-1185">Reference proteome</keyword>
<sequence length="165" mass="16864">MSEKVAGLKAAAIVVSDRIVGGERENTVTAVLESELLKVAEEVVLSVVVAEGYDAVFQAINDAKAAGARLIVTAGGTGIGPRNMTPEATAQILETRLEGLESQVLFKGLQSTPQAGLSRGLIGVTGRHPNAAIVANAPSSKGGVKDTMAVLIPVVPNILEGLSRA</sequence>
<dbReference type="eggNOG" id="COG0521">
    <property type="taxonomic scope" value="Bacteria"/>
</dbReference>
<dbReference type="InterPro" id="IPR036425">
    <property type="entry name" value="MoaB/Mog-like_dom_sf"/>
</dbReference>
<organism evidence="4 5">
    <name type="scientific">Corynebacterium vitaeruminis DSM 20294</name>
    <dbReference type="NCBI Taxonomy" id="1224164"/>
    <lineage>
        <taxon>Bacteria</taxon>
        <taxon>Bacillati</taxon>
        <taxon>Actinomycetota</taxon>
        <taxon>Actinomycetes</taxon>
        <taxon>Mycobacteriales</taxon>
        <taxon>Corynebacteriaceae</taxon>
        <taxon>Corynebacterium</taxon>
    </lineage>
</organism>
<evidence type="ECO:0000313" key="4">
    <source>
        <dbReference type="EMBL" id="AHI21860.1"/>
    </source>
</evidence>
<dbReference type="PANTHER" id="PTHR43764">
    <property type="entry name" value="MOLYBDENUM COFACTOR BIOSYNTHESIS"/>
    <property type="match status" value="1"/>
</dbReference>
<gene>
    <name evidence="4" type="ORF">B843_02340</name>
</gene>
<evidence type="ECO:0000313" key="5">
    <source>
        <dbReference type="Proteomes" id="UP000019222"/>
    </source>
</evidence>
<dbReference type="Proteomes" id="UP000019222">
    <property type="component" value="Chromosome"/>
</dbReference>
<evidence type="ECO:0000256" key="2">
    <source>
        <dbReference type="ARBA" id="ARBA00023150"/>
    </source>
</evidence>
<evidence type="ECO:0000259" key="3">
    <source>
        <dbReference type="SMART" id="SM00852"/>
    </source>
</evidence>
<dbReference type="RefSeq" id="WP_025251919.1">
    <property type="nucleotide sequence ID" value="NZ_CP004353.1"/>
</dbReference>
<dbReference type="KEGG" id="cvt:B843_02340"/>
<dbReference type="Gene3D" id="3.40.980.10">
    <property type="entry name" value="MoaB/Mog-like domain"/>
    <property type="match status" value="1"/>
</dbReference>
<dbReference type="PATRIC" id="fig|1224164.3.peg.461"/>
<keyword evidence="2" id="KW-0501">Molybdenum cofactor biosynthesis</keyword>
<dbReference type="InterPro" id="IPR051920">
    <property type="entry name" value="MPT_Adenylyltrnsfr/MoaC-Rel"/>
</dbReference>
<dbReference type="SMART" id="SM00852">
    <property type="entry name" value="MoCF_biosynth"/>
    <property type="match status" value="1"/>
</dbReference>
<dbReference type="SUPFAM" id="SSF53218">
    <property type="entry name" value="Molybdenum cofactor biosynthesis proteins"/>
    <property type="match status" value="1"/>
</dbReference>
<dbReference type="EMBL" id="CP004353">
    <property type="protein sequence ID" value="AHI21860.1"/>
    <property type="molecule type" value="Genomic_DNA"/>
</dbReference>
<protein>
    <submittedName>
        <fullName evidence="4">Putative competence-damage inducible protein</fullName>
    </submittedName>
</protein>
<dbReference type="HOGENOM" id="CLU_077358_4_2_11"/>
<dbReference type="InterPro" id="IPR001453">
    <property type="entry name" value="MoaB/Mog_dom"/>
</dbReference>
<dbReference type="AlphaFoldDB" id="W5XYZ1"/>
<comment type="pathway">
    <text evidence="1">Cofactor biosynthesis; molybdopterin biosynthesis.</text>
</comment>
<proteinExistence type="predicted"/>
<accession>W5XYZ1</accession>
<evidence type="ECO:0000256" key="1">
    <source>
        <dbReference type="ARBA" id="ARBA00005046"/>
    </source>
</evidence>
<reference evidence="4 5" key="1">
    <citation type="submission" date="2013-02" db="EMBL/GenBank/DDBJ databases">
        <title>The complete genome sequence of Corynebacterium vitaeruminis DSM 20294.</title>
        <authorList>
            <person name="Ruckert C."/>
            <person name="Albersmeier A."/>
            <person name="Kalinowski J."/>
        </authorList>
    </citation>
    <scope>NUCLEOTIDE SEQUENCE [LARGE SCALE GENOMIC DNA]</scope>
    <source>
        <strain evidence="5">ATCC 10234</strain>
    </source>
</reference>
<dbReference type="PANTHER" id="PTHR43764:SF1">
    <property type="entry name" value="MOLYBDOPTERIN MOLYBDOTRANSFERASE"/>
    <property type="match status" value="1"/>
</dbReference>
<feature type="domain" description="MoaB/Mog" evidence="3">
    <location>
        <begin position="11"/>
        <end position="158"/>
    </location>
</feature>